<feature type="transmembrane region" description="Helical" evidence="1">
    <location>
        <begin position="102"/>
        <end position="122"/>
    </location>
</feature>
<organism evidence="2 3">
    <name type="scientific">Microthlaspi erraticum</name>
    <dbReference type="NCBI Taxonomy" id="1685480"/>
    <lineage>
        <taxon>Eukaryota</taxon>
        <taxon>Viridiplantae</taxon>
        <taxon>Streptophyta</taxon>
        <taxon>Embryophyta</taxon>
        <taxon>Tracheophyta</taxon>
        <taxon>Spermatophyta</taxon>
        <taxon>Magnoliopsida</taxon>
        <taxon>eudicotyledons</taxon>
        <taxon>Gunneridae</taxon>
        <taxon>Pentapetalae</taxon>
        <taxon>rosids</taxon>
        <taxon>malvids</taxon>
        <taxon>Brassicales</taxon>
        <taxon>Brassicaceae</taxon>
        <taxon>Coluteocarpeae</taxon>
        <taxon>Microthlaspi</taxon>
    </lineage>
</organism>
<keyword evidence="3" id="KW-1185">Reference proteome</keyword>
<accession>A0A6D2J4V4</accession>
<comment type="caution">
    <text evidence="2">The sequence shown here is derived from an EMBL/GenBank/DDBJ whole genome shotgun (WGS) entry which is preliminary data.</text>
</comment>
<reference evidence="2" key="1">
    <citation type="submission" date="2020-01" db="EMBL/GenBank/DDBJ databases">
        <authorList>
            <person name="Mishra B."/>
        </authorList>
    </citation>
    <scope>NUCLEOTIDE SEQUENCE [LARGE SCALE GENOMIC DNA]</scope>
</reference>
<proteinExistence type="predicted"/>
<gene>
    <name evidence="2" type="ORF">MERR_LOCUS21825</name>
</gene>
<evidence type="ECO:0000313" key="3">
    <source>
        <dbReference type="Proteomes" id="UP000467841"/>
    </source>
</evidence>
<feature type="transmembrane region" description="Helical" evidence="1">
    <location>
        <begin position="54"/>
        <end position="81"/>
    </location>
</feature>
<keyword evidence="1" id="KW-0812">Transmembrane</keyword>
<dbReference type="AlphaFoldDB" id="A0A6D2J4V4"/>
<evidence type="ECO:0000313" key="2">
    <source>
        <dbReference type="EMBL" id="CAA7034590.1"/>
    </source>
</evidence>
<keyword evidence="1" id="KW-0472">Membrane</keyword>
<dbReference type="EMBL" id="CACVBM020001150">
    <property type="protein sequence ID" value="CAA7034590.1"/>
    <property type="molecule type" value="Genomic_DNA"/>
</dbReference>
<protein>
    <submittedName>
        <fullName evidence="2">Uncharacterized protein</fullName>
    </submittedName>
</protein>
<dbReference type="Proteomes" id="UP000467841">
    <property type="component" value="Unassembled WGS sequence"/>
</dbReference>
<sequence length="144" mass="15840">MFLSTNSTSSKIPRSSCVIMWVLGLHKVHGEESIVVLLVHGELSSSCSPQPPPLAHLGSLLLIFINQLVHLFSFLFTLSLITSFFIWRAISLLNKVHSNLKLPLLTLTTYGSFLFLVLLSSLNLSLSDSPQSRHIPASDSLLLS</sequence>
<keyword evidence="1" id="KW-1133">Transmembrane helix</keyword>
<name>A0A6D2J4V4_9BRAS</name>
<evidence type="ECO:0000256" key="1">
    <source>
        <dbReference type="SAM" id="Phobius"/>
    </source>
</evidence>